<dbReference type="HOGENOM" id="CLU_025996_21_1_7"/>
<dbReference type="STRING" id="443144.GM21_2596"/>
<dbReference type="GO" id="GO:0016758">
    <property type="term" value="F:hexosyltransferase activity"/>
    <property type="evidence" value="ECO:0007669"/>
    <property type="project" value="UniProtKB-ARBA"/>
</dbReference>
<proteinExistence type="predicted"/>
<dbReference type="PANTHER" id="PTHR22916:SF67">
    <property type="entry name" value="COLANIC ACID BIOSYNTHESIS GLYCOSYL TRANSFERASE WCAE-RELATED"/>
    <property type="match status" value="1"/>
</dbReference>
<dbReference type="eggNOG" id="COG0463">
    <property type="taxonomic scope" value="Bacteria"/>
</dbReference>
<gene>
    <name evidence="2" type="ordered locus">GM21_2596</name>
</gene>
<accession>C6E0L2</accession>
<dbReference type="SUPFAM" id="SSF53448">
    <property type="entry name" value="Nucleotide-diphospho-sugar transferases"/>
    <property type="match status" value="1"/>
</dbReference>
<dbReference type="OrthoDB" id="433681at2"/>
<organism evidence="2">
    <name type="scientific">Geobacter sp. (strain M21)</name>
    <dbReference type="NCBI Taxonomy" id="443144"/>
    <lineage>
        <taxon>Bacteria</taxon>
        <taxon>Pseudomonadati</taxon>
        <taxon>Thermodesulfobacteriota</taxon>
        <taxon>Desulfuromonadia</taxon>
        <taxon>Geobacterales</taxon>
        <taxon>Geobacteraceae</taxon>
        <taxon>Geobacter</taxon>
    </lineage>
</organism>
<name>C6E0L2_GEOSM</name>
<dbReference type="CAZy" id="GT2">
    <property type="family name" value="Glycosyltransferase Family 2"/>
</dbReference>
<dbReference type="InterPro" id="IPR001173">
    <property type="entry name" value="Glyco_trans_2-like"/>
</dbReference>
<protein>
    <submittedName>
        <fullName evidence="2">Glycosyl transferase family 2</fullName>
    </submittedName>
</protein>
<dbReference type="KEGG" id="gem:GM21_2596"/>
<dbReference type="EMBL" id="CP001661">
    <property type="protein sequence ID" value="ACT18636.1"/>
    <property type="molecule type" value="Genomic_DNA"/>
</dbReference>
<keyword evidence="2" id="KW-0808">Transferase</keyword>
<dbReference type="Pfam" id="PF00535">
    <property type="entry name" value="Glycos_transf_2"/>
    <property type="match status" value="1"/>
</dbReference>
<feature type="domain" description="Glycosyltransferase 2-like" evidence="1">
    <location>
        <begin position="71"/>
        <end position="171"/>
    </location>
</feature>
<dbReference type="CDD" id="cd06433">
    <property type="entry name" value="GT_2_WfgS_like"/>
    <property type="match status" value="1"/>
</dbReference>
<dbReference type="Gene3D" id="3.90.550.10">
    <property type="entry name" value="Spore Coat Polysaccharide Biosynthesis Protein SpsA, Chain A"/>
    <property type="match status" value="1"/>
</dbReference>
<sequence>MTSADQTTTLISLDPAYSTTRLVTQVNPGYNIVPDAKFDTVVSECESRRGEGGLRTKGYFKQSFICKPLVTVITVVFNGQKHIEETIQSVICQTYDNVEYIIIDGGSTDGTVDLIRKYREQIDYWVSEDDEGIYDAMNKGIKLAQGTWIALLNSDDYYVDKDALYTLSEVGEIYDVAVSDVIILTAHSKKLFAVDYRRPSYLNIPYMHTGMFFRKKAYYEAGYYDIRYKIASDIEYVFRHKSLGSNIIKLSLPLVCMRDDGASSRMFKIGRREYRQIYIKYGGSLLLGWYGYFYSRTEKWAYNSLVIREGWRILKRILAK</sequence>
<dbReference type="AlphaFoldDB" id="C6E0L2"/>
<reference evidence="2" key="1">
    <citation type="submission" date="2009-07" db="EMBL/GenBank/DDBJ databases">
        <title>Complete sequence of Geobacter sp. M21.</title>
        <authorList>
            <consortium name="US DOE Joint Genome Institute"/>
            <person name="Lucas S."/>
            <person name="Copeland A."/>
            <person name="Lapidus A."/>
            <person name="Glavina del Rio T."/>
            <person name="Dalin E."/>
            <person name="Tice H."/>
            <person name="Bruce D."/>
            <person name="Goodwin L."/>
            <person name="Pitluck S."/>
            <person name="Saunders E."/>
            <person name="Brettin T."/>
            <person name="Detter J.C."/>
            <person name="Han C."/>
            <person name="Larimer F."/>
            <person name="Land M."/>
            <person name="Hauser L."/>
            <person name="Kyrpides N."/>
            <person name="Ovchinnikova G."/>
            <person name="Lovley D."/>
        </authorList>
    </citation>
    <scope>NUCLEOTIDE SEQUENCE [LARGE SCALE GENOMIC DNA]</scope>
    <source>
        <strain evidence="2">M21</strain>
    </source>
</reference>
<evidence type="ECO:0000259" key="1">
    <source>
        <dbReference type="Pfam" id="PF00535"/>
    </source>
</evidence>
<evidence type="ECO:0000313" key="2">
    <source>
        <dbReference type="EMBL" id="ACT18636.1"/>
    </source>
</evidence>
<dbReference type="InterPro" id="IPR029044">
    <property type="entry name" value="Nucleotide-diphossugar_trans"/>
</dbReference>
<dbReference type="PANTHER" id="PTHR22916">
    <property type="entry name" value="GLYCOSYLTRANSFERASE"/>
    <property type="match status" value="1"/>
</dbReference>